<sequence length="639" mass="70497">MANETLLRGNCVAPFYDASAFPLDGGFVDGRFCAPVTGLLPGNPTCCLPCPITDWVYSENFNTLGTVAEWLNVVGLILLSFMLVSYVVLPAQKTRSHYLSICLIVSVMMIALGFTIPLSAKPEQCYNEITPNDMYSSDKCAWSGAFIVAGGLSATMWVLIRALSMNLQICFDIVPGRKFFYISQALGWGIPAALFTATMTVTGVSFRFGSACHVNHHESMADFWGPLLGFAGAAGIVQVITFAYCVHVYLKNLWSDQSGNSTHGSSSGLPSYSSSVRTQTARAVYQRLKKVLWLQWRGICIVTIILVDVIFFSIVFVYLDGLQSSLTSDWRQVEPWLECLAFNPHDKDHCLALVSGWLVNEPTVVAVLILLSLTGLQVFLFLARPSIFPAWKDFALEKFSSKREFVSLDAANMSTQPEARLAQYDHVRGHQNTTFEMQKPQLNSLSLDLGSKSPTQTMLSSPSEAYRSPVHGAVELDTRRSISPPISGFSRGTVPPEYISRLTPDMGHALASPSPPPVSYNSVSLHRQPSDYFEQQQRRGYTREASSESLPGYSGRFSPVTPHNRESHEERRYQPHVASFSAPKTPSRQSSTKSVAFAYDPKESFINARGGLALNPPSEAGESQEDLTQMPRGQSLDRR</sequence>
<keyword evidence="4 6" id="KW-0472">Membrane</keyword>
<evidence type="ECO:0000256" key="6">
    <source>
        <dbReference type="SAM" id="Phobius"/>
    </source>
</evidence>
<dbReference type="EMBL" id="JAVRQU010000010">
    <property type="protein sequence ID" value="KAK5698234.1"/>
    <property type="molecule type" value="Genomic_DNA"/>
</dbReference>
<feature type="compositionally biased region" description="Polar residues" evidence="5">
    <location>
        <begin position="582"/>
        <end position="594"/>
    </location>
</feature>
<evidence type="ECO:0000256" key="2">
    <source>
        <dbReference type="ARBA" id="ARBA00022692"/>
    </source>
</evidence>
<dbReference type="GO" id="GO:0007166">
    <property type="term" value="P:cell surface receptor signaling pathway"/>
    <property type="evidence" value="ECO:0007669"/>
    <property type="project" value="InterPro"/>
</dbReference>
<feature type="region of interest" description="Disordered" evidence="5">
    <location>
        <begin position="608"/>
        <end position="639"/>
    </location>
</feature>
<comment type="caution">
    <text evidence="8">The sequence shown here is derived from an EMBL/GenBank/DDBJ whole genome shotgun (WGS) entry which is preliminary data.</text>
</comment>
<evidence type="ECO:0000313" key="8">
    <source>
        <dbReference type="EMBL" id="KAK5698234.1"/>
    </source>
</evidence>
<evidence type="ECO:0000313" key="9">
    <source>
        <dbReference type="Proteomes" id="UP001310594"/>
    </source>
</evidence>
<dbReference type="AlphaFoldDB" id="A0AAN8A0K7"/>
<dbReference type="Proteomes" id="UP001310594">
    <property type="component" value="Unassembled WGS sequence"/>
</dbReference>
<reference evidence="8" key="1">
    <citation type="submission" date="2023-08" db="EMBL/GenBank/DDBJ databases">
        <title>Black Yeasts Isolated from many extreme environments.</title>
        <authorList>
            <person name="Coleine C."/>
            <person name="Stajich J.E."/>
            <person name="Selbmann L."/>
        </authorList>
    </citation>
    <scope>NUCLEOTIDE SEQUENCE</scope>
    <source>
        <strain evidence="8">CCFEE 5810</strain>
    </source>
</reference>
<feature type="transmembrane region" description="Helical" evidence="6">
    <location>
        <begin position="228"/>
        <end position="250"/>
    </location>
</feature>
<evidence type="ECO:0000256" key="3">
    <source>
        <dbReference type="ARBA" id="ARBA00022989"/>
    </source>
</evidence>
<comment type="subcellular location">
    <subcellularLocation>
        <location evidence="1">Membrane</location>
        <topology evidence="1">Multi-pass membrane protein</topology>
    </subcellularLocation>
</comment>
<evidence type="ECO:0000256" key="1">
    <source>
        <dbReference type="ARBA" id="ARBA00004141"/>
    </source>
</evidence>
<keyword evidence="3 6" id="KW-1133">Transmembrane helix</keyword>
<feature type="transmembrane region" description="Helical" evidence="6">
    <location>
        <begin position="70"/>
        <end position="89"/>
    </location>
</feature>
<organism evidence="8 9">
    <name type="scientific">Elasticomyces elasticus</name>
    <dbReference type="NCBI Taxonomy" id="574655"/>
    <lineage>
        <taxon>Eukaryota</taxon>
        <taxon>Fungi</taxon>
        <taxon>Dikarya</taxon>
        <taxon>Ascomycota</taxon>
        <taxon>Pezizomycotina</taxon>
        <taxon>Dothideomycetes</taxon>
        <taxon>Dothideomycetidae</taxon>
        <taxon>Mycosphaerellales</taxon>
        <taxon>Teratosphaeriaceae</taxon>
        <taxon>Elasticomyces</taxon>
    </lineage>
</organism>
<feature type="transmembrane region" description="Helical" evidence="6">
    <location>
        <begin position="296"/>
        <end position="319"/>
    </location>
</feature>
<dbReference type="InterPro" id="IPR017981">
    <property type="entry name" value="GPCR_2-like_7TM"/>
</dbReference>
<evidence type="ECO:0000256" key="4">
    <source>
        <dbReference type="ARBA" id="ARBA00023136"/>
    </source>
</evidence>
<dbReference type="PANTHER" id="PTHR42058:SF1">
    <property type="entry name" value="G-PROTEIN COUPLED RECEPTORS FAMILY 2 PROFILE 2 DOMAIN-CONTAINING PROTEIN"/>
    <property type="match status" value="1"/>
</dbReference>
<evidence type="ECO:0000259" key="7">
    <source>
        <dbReference type="PROSITE" id="PS50261"/>
    </source>
</evidence>
<evidence type="ECO:0000256" key="5">
    <source>
        <dbReference type="SAM" id="MobiDB-lite"/>
    </source>
</evidence>
<feature type="transmembrane region" description="Helical" evidence="6">
    <location>
        <begin position="140"/>
        <end position="164"/>
    </location>
</feature>
<dbReference type="PANTHER" id="PTHR42058">
    <property type="entry name" value="G_PROTEIN_RECEP_F2_4 DOMAIN-CONTAINING PROTEIN"/>
    <property type="match status" value="1"/>
</dbReference>
<feature type="compositionally biased region" description="Basic and acidic residues" evidence="5">
    <location>
        <begin position="563"/>
        <end position="573"/>
    </location>
</feature>
<protein>
    <recommendedName>
        <fullName evidence="7">G-protein coupled receptors family 2 profile 2 domain-containing protein</fullName>
    </recommendedName>
</protein>
<dbReference type="GO" id="GO:0004930">
    <property type="term" value="F:G protein-coupled receptor activity"/>
    <property type="evidence" value="ECO:0007669"/>
    <property type="project" value="InterPro"/>
</dbReference>
<dbReference type="InterPro" id="IPR000832">
    <property type="entry name" value="GPCR_2_secretin-like"/>
</dbReference>
<feature type="transmembrane region" description="Helical" evidence="6">
    <location>
        <begin position="363"/>
        <end position="383"/>
    </location>
</feature>
<dbReference type="PROSITE" id="PS50261">
    <property type="entry name" value="G_PROTEIN_RECEP_F2_4"/>
    <property type="match status" value="1"/>
</dbReference>
<accession>A0AAN8A0K7</accession>
<feature type="transmembrane region" description="Helical" evidence="6">
    <location>
        <begin position="101"/>
        <end position="120"/>
    </location>
</feature>
<dbReference type="Gene3D" id="1.20.1070.10">
    <property type="entry name" value="Rhodopsin 7-helix transmembrane proteins"/>
    <property type="match status" value="1"/>
</dbReference>
<feature type="transmembrane region" description="Helical" evidence="6">
    <location>
        <begin position="185"/>
        <end position="208"/>
    </location>
</feature>
<feature type="region of interest" description="Disordered" evidence="5">
    <location>
        <begin position="481"/>
        <end position="596"/>
    </location>
</feature>
<gene>
    <name evidence="8" type="ORF">LTR97_007195</name>
</gene>
<dbReference type="GO" id="GO:0016020">
    <property type="term" value="C:membrane"/>
    <property type="evidence" value="ECO:0007669"/>
    <property type="project" value="UniProtKB-SubCell"/>
</dbReference>
<keyword evidence="2 6" id="KW-0812">Transmembrane</keyword>
<dbReference type="Pfam" id="PF00002">
    <property type="entry name" value="7tm_2"/>
    <property type="match status" value="1"/>
</dbReference>
<feature type="domain" description="G-protein coupled receptors family 2 profile 2" evidence="7">
    <location>
        <begin position="61"/>
        <end position="224"/>
    </location>
</feature>
<dbReference type="InterPro" id="IPR053247">
    <property type="entry name" value="GPCR_GPR1/git3-like"/>
</dbReference>
<proteinExistence type="predicted"/>
<name>A0AAN8A0K7_9PEZI</name>